<dbReference type="AlphaFoldDB" id="A0A1F7XAU6"/>
<evidence type="ECO:0000313" key="2">
    <source>
        <dbReference type="Proteomes" id="UP000177053"/>
    </source>
</evidence>
<accession>A0A1F7XAU6</accession>
<gene>
    <name evidence="1" type="ORF">A2Z22_03510</name>
</gene>
<sequence length="119" mass="13343">MTTENNLATELTKYNLPEYETPFNYARRGEIVVLSPIFPDDKTKTENDLRDVVKKVLDVEVTGTSDHGFIVISQNGKNPHTPVIRIYGPNEEAEKSPERKITVNRISETAGIKDVLTGI</sequence>
<protein>
    <submittedName>
        <fullName evidence="1">Uncharacterized protein</fullName>
    </submittedName>
</protein>
<comment type="caution">
    <text evidence="1">The sequence shown here is derived from an EMBL/GenBank/DDBJ whole genome shotgun (WGS) entry which is preliminary data.</text>
</comment>
<proteinExistence type="predicted"/>
<organism evidence="1 2">
    <name type="scientific">Candidatus Woesebacteria bacterium RBG_16_34_12</name>
    <dbReference type="NCBI Taxonomy" id="1802480"/>
    <lineage>
        <taxon>Bacteria</taxon>
        <taxon>Candidatus Woeseibacteriota</taxon>
    </lineage>
</organism>
<reference evidence="1 2" key="1">
    <citation type="journal article" date="2016" name="Nat. Commun.">
        <title>Thousands of microbial genomes shed light on interconnected biogeochemical processes in an aquifer system.</title>
        <authorList>
            <person name="Anantharaman K."/>
            <person name="Brown C.T."/>
            <person name="Hug L.A."/>
            <person name="Sharon I."/>
            <person name="Castelle C.J."/>
            <person name="Probst A.J."/>
            <person name="Thomas B.C."/>
            <person name="Singh A."/>
            <person name="Wilkins M.J."/>
            <person name="Karaoz U."/>
            <person name="Brodie E.L."/>
            <person name="Williams K.H."/>
            <person name="Hubbard S.S."/>
            <person name="Banfield J.F."/>
        </authorList>
    </citation>
    <scope>NUCLEOTIDE SEQUENCE [LARGE SCALE GENOMIC DNA]</scope>
</reference>
<dbReference type="Proteomes" id="UP000177053">
    <property type="component" value="Unassembled WGS sequence"/>
</dbReference>
<name>A0A1F7XAU6_9BACT</name>
<evidence type="ECO:0000313" key="1">
    <source>
        <dbReference type="EMBL" id="OGM12131.1"/>
    </source>
</evidence>
<dbReference type="EMBL" id="MGFS01000003">
    <property type="protein sequence ID" value="OGM12131.1"/>
    <property type="molecule type" value="Genomic_DNA"/>
</dbReference>